<dbReference type="OrthoDB" id="10012881at2759"/>
<evidence type="ECO:0000256" key="2">
    <source>
        <dbReference type="SAM" id="MobiDB-lite"/>
    </source>
</evidence>
<dbReference type="GO" id="GO:0006508">
    <property type="term" value="P:proteolysis"/>
    <property type="evidence" value="ECO:0007669"/>
    <property type="project" value="InterPro"/>
</dbReference>
<evidence type="ECO:0000313" key="4">
    <source>
        <dbReference type="EMBL" id="CAB0038911.1"/>
    </source>
</evidence>
<accession>A0A6H5ITD5</accession>
<dbReference type="Proteomes" id="UP000479190">
    <property type="component" value="Unassembled WGS sequence"/>
</dbReference>
<protein>
    <recommendedName>
        <fullName evidence="3">Peptidase S1 domain-containing protein</fullName>
    </recommendedName>
</protein>
<dbReference type="InterPro" id="IPR001254">
    <property type="entry name" value="Trypsin_dom"/>
</dbReference>
<evidence type="ECO:0000313" key="5">
    <source>
        <dbReference type="Proteomes" id="UP000479190"/>
    </source>
</evidence>
<dbReference type="Pfam" id="PF00089">
    <property type="entry name" value="Trypsin"/>
    <property type="match status" value="1"/>
</dbReference>
<evidence type="ECO:0000256" key="1">
    <source>
        <dbReference type="ARBA" id="ARBA00023157"/>
    </source>
</evidence>
<name>A0A6H5ITD5_9HYME</name>
<dbReference type="GO" id="GO:0004252">
    <property type="term" value="F:serine-type endopeptidase activity"/>
    <property type="evidence" value="ECO:0007669"/>
    <property type="project" value="InterPro"/>
</dbReference>
<sequence length="761" mass="88521">MRSRICRDDAARTRSRNHIADLYRASPHFAYLLYMQDLRAQSARSTAAENGKIGQTRISISIDCTYTYFDELYESHDHSSLLTNGFFFEIFIKYFLNFERFMTNSGTHLYVAQTRERAECTSRSFGAVAQASRFPGDKQETQIKPRRASIDRTERLRIVNIWNNERRSHGSRTRRHRHNFSFRRKYLAALSDLFAAMGTCRRLTRIVTLYIRASRFALSLFASAEPRSNEAYFWLTPSGPSLARQTQYTHILLDAYCIYHIQYVCAWRVHSRKNVLPNPSRRQNNGPIRKFNGPIAGQRIKLTEKFASLFSNLPIDTCTIYTIKMSQLHLASLRKHQQQQHIDRKTYLRNFFARAEPICMCIHSTIGRYCPIVKTIREFLEFLNNQIRDKSSKTSIICTRQLALSLERAQEPVVKKEPSDTTWPDADNYNFDSVDYCEVKNDDTFKFYKSSFVSNNSQSDNVESRAAAAAAVALRRGSFLSWQVLLLRSIIYNILTPELSSLRLIYNCIHSTCSSARKGCDHSRTRCRGRSIPVHGVLEEVHRREYLRAQMRRVDNQRAIRPHGRALHQRSSSMKNDIGLILLKEKITFDDRTRPVRLAPGHLQITTGMNVTVTGWGWDVFNIFDTGVQKNLKMLSMKIADKEKCKKAWYDQSKKYVDAGLICVTTDFHGLEGHCYVSPTFSLYFKKLTAHLKFLFSFFVYTGRFGRSPRDGRRPTDRHRQHGRRVRIGRHDSRRVHERAVLRRLDSRRRCGELTKVSINN</sequence>
<feature type="domain" description="Peptidase S1" evidence="3">
    <location>
        <begin position="567"/>
        <end position="669"/>
    </location>
</feature>
<gene>
    <name evidence="4" type="ORF">TBRA_LOCUS10678</name>
</gene>
<organism evidence="4 5">
    <name type="scientific">Trichogramma brassicae</name>
    <dbReference type="NCBI Taxonomy" id="86971"/>
    <lineage>
        <taxon>Eukaryota</taxon>
        <taxon>Metazoa</taxon>
        <taxon>Ecdysozoa</taxon>
        <taxon>Arthropoda</taxon>
        <taxon>Hexapoda</taxon>
        <taxon>Insecta</taxon>
        <taxon>Pterygota</taxon>
        <taxon>Neoptera</taxon>
        <taxon>Endopterygota</taxon>
        <taxon>Hymenoptera</taxon>
        <taxon>Apocrita</taxon>
        <taxon>Proctotrupomorpha</taxon>
        <taxon>Chalcidoidea</taxon>
        <taxon>Trichogrammatidae</taxon>
        <taxon>Trichogramma</taxon>
    </lineage>
</organism>
<proteinExistence type="predicted"/>
<evidence type="ECO:0000259" key="3">
    <source>
        <dbReference type="Pfam" id="PF00089"/>
    </source>
</evidence>
<reference evidence="4 5" key="1">
    <citation type="submission" date="2020-02" db="EMBL/GenBank/DDBJ databases">
        <authorList>
            <person name="Ferguson B K."/>
        </authorList>
    </citation>
    <scope>NUCLEOTIDE SEQUENCE [LARGE SCALE GENOMIC DNA]</scope>
</reference>
<dbReference type="InterPro" id="IPR009003">
    <property type="entry name" value="Peptidase_S1_PA"/>
</dbReference>
<dbReference type="SUPFAM" id="SSF50494">
    <property type="entry name" value="Trypsin-like serine proteases"/>
    <property type="match status" value="1"/>
</dbReference>
<feature type="region of interest" description="Disordered" evidence="2">
    <location>
        <begin position="709"/>
        <end position="730"/>
    </location>
</feature>
<dbReference type="PANTHER" id="PTHR24250">
    <property type="entry name" value="CHYMOTRYPSIN-RELATED"/>
    <property type="match status" value="1"/>
</dbReference>
<dbReference type="Gene3D" id="2.40.10.10">
    <property type="entry name" value="Trypsin-like serine proteases"/>
    <property type="match status" value="2"/>
</dbReference>
<dbReference type="EMBL" id="CADCXV010000928">
    <property type="protein sequence ID" value="CAB0038911.1"/>
    <property type="molecule type" value="Genomic_DNA"/>
</dbReference>
<dbReference type="InterPro" id="IPR043504">
    <property type="entry name" value="Peptidase_S1_PA_chymotrypsin"/>
</dbReference>
<dbReference type="PANTHER" id="PTHR24250:SF27">
    <property type="entry name" value="ELASTASE 2 LIKE"/>
    <property type="match status" value="1"/>
</dbReference>
<keyword evidence="5" id="KW-1185">Reference proteome</keyword>
<keyword evidence="1" id="KW-1015">Disulfide bond</keyword>
<dbReference type="AlphaFoldDB" id="A0A6H5ITD5"/>
<feature type="compositionally biased region" description="Basic residues" evidence="2">
    <location>
        <begin position="716"/>
        <end position="730"/>
    </location>
</feature>